<name>A0A174WDS0_9FIRM</name>
<dbReference type="InterPro" id="IPR003325">
    <property type="entry name" value="TerD"/>
</dbReference>
<feature type="domain" description="TerD" evidence="2">
    <location>
        <begin position="90"/>
        <end position="261"/>
    </location>
</feature>
<reference evidence="3 4" key="1">
    <citation type="submission" date="2015-09" db="EMBL/GenBank/DDBJ databases">
        <authorList>
            <consortium name="Pathogen Informatics"/>
        </authorList>
    </citation>
    <scope>NUCLEOTIDE SEQUENCE [LARGE SCALE GENOMIC DNA]</scope>
    <source>
        <strain evidence="3 4">2789STDY5834957</strain>
    </source>
</reference>
<feature type="compositionally biased region" description="Low complexity" evidence="1">
    <location>
        <begin position="48"/>
        <end position="59"/>
    </location>
</feature>
<dbReference type="RefSeq" id="WP_055060772.1">
    <property type="nucleotide sequence ID" value="NZ_CZBP01000055.1"/>
</dbReference>
<feature type="compositionally biased region" description="Polar residues" evidence="1">
    <location>
        <begin position="30"/>
        <end position="42"/>
    </location>
</feature>
<gene>
    <name evidence="3" type="primary">yceD_5</name>
    <name evidence="3" type="ORF">ERS852569_03870</name>
</gene>
<evidence type="ECO:0000313" key="4">
    <source>
        <dbReference type="Proteomes" id="UP000095762"/>
    </source>
</evidence>
<organism evidence="3 4">
    <name type="scientific">Blautia obeum</name>
    <dbReference type="NCBI Taxonomy" id="40520"/>
    <lineage>
        <taxon>Bacteria</taxon>
        <taxon>Bacillati</taxon>
        <taxon>Bacillota</taxon>
        <taxon>Clostridia</taxon>
        <taxon>Lachnospirales</taxon>
        <taxon>Lachnospiraceae</taxon>
        <taxon>Blautia</taxon>
    </lineage>
</organism>
<dbReference type="InterPro" id="IPR051324">
    <property type="entry name" value="Stress/Tellurium_Resist"/>
</dbReference>
<proteinExistence type="predicted"/>
<accession>A0A174WDS0</accession>
<feature type="region of interest" description="Disordered" evidence="1">
    <location>
        <begin position="29"/>
        <end position="59"/>
    </location>
</feature>
<dbReference type="CDD" id="cd06974">
    <property type="entry name" value="TerD_like"/>
    <property type="match status" value="1"/>
</dbReference>
<dbReference type="Pfam" id="PF02342">
    <property type="entry name" value="TerD"/>
    <property type="match status" value="1"/>
</dbReference>
<dbReference type="Gene3D" id="2.60.60.30">
    <property type="entry name" value="sav2460 like domains"/>
    <property type="match status" value="1"/>
</dbReference>
<dbReference type="Proteomes" id="UP000095762">
    <property type="component" value="Unassembled WGS sequence"/>
</dbReference>
<dbReference type="PANTHER" id="PTHR32097:SF17">
    <property type="entry name" value="CAMP-BINDING PROTEIN 1-RELATED"/>
    <property type="match status" value="1"/>
</dbReference>
<evidence type="ECO:0000256" key="1">
    <source>
        <dbReference type="SAM" id="MobiDB-lite"/>
    </source>
</evidence>
<dbReference type="AlphaFoldDB" id="A0A174WDS0"/>
<evidence type="ECO:0000313" key="3">
    <source>
        <dbReference type="EMBL" id="CUQ42567.1"/>
    </source>
</evidence>
<dbReference type="PANTHER" id="PTHR32097">
    <property type="entry name" value="CAMP-BINDING PROTEIN 1-RELATED"/>
    <property type="match status" value="1"/>
</dbReference>
<protein>
    <submittedName>
        <fullName evidence="3">General stress protein 16U</fullName>
    </submittedName>
</protein>
<evidence type="ECO:0000259" key="2">
    <source>
        <dbReference type="Pfam" id="PF02342"/>
    </source>
</evidence>
<dbReference type="EMBL" id="CZBP01000055">
    <property type="protein sequence ID" value="CUQ42567.1"/>
    <property type="molecule type" value="Genomic_DNA"/>
</dbReference>
<sequence>MLNVPENLSGAVNRQTVLTINTKKVMEPLSSRSIGNINNMSRRNPPHTRSAPVTASSSVRAVAPSAASSSVRTTAQSAARTVPILKNPARKGQKVSLETNARITGIRAYMGWDITNPECDVDVSAFLLNNTGKVIGDSWFVFYGQETSPDGSTAFFAGQEQNREIISVDFNRLNPAVSRIVFVLTINEALEKHLNFSMLRDAYIKITDTSDTELVSFKMDEYYSNVTSMMIGEVYRHNGIWKFNAIGNGVTRDLAGLCELYGVQVI</sequence>